<reference evidence="2" key="1">
    <citation type="submission" date="2018-04" db="EMBL/GenBank/DDBJ databases">
        <authorList>
            <person name="Cornet L."/>
        </authorList>
    </citation>
    <scope>NUCLEOTIDE SEQUENCE [LARGE SCALE GENOMIC DNA]</scope>
</reference>
<organism evidence="1 2">
    <name type="scientific">Shackletoniella antarctica</name>
    <dbReference type="NCBI Taxonomy" id="268115"/>
    <lineage>
        <taxon>Bacteria</taxon>
        <taxon>Bacillati</taxon>
        <taxon>Cyanobacteriota</taxon>
        <taxon>Cyanophyceae</taxon>
        <taxon>Oculatellales</taxon>
        <taxon>Oculatellaceae</taxon>
        <taxon>Shackletoniella</taxon>
    </lineage>
</organism>
<dbReference type="AlphaFoldDB" id="A0A2W4WD79"/>
<dbReference type="EMBL" id="QBMN01000048">
    <property type="protein sequence ID" value="PZO42452.1"/>
    <property type="molecule type" value="Genomic_DNA"/>
</dbReference>
<comment type="caution">
    <text evidence="1">The sequence shown here is derived from an EMBL/GenBank/DDBJ whole genome shotgun (WGS) entry which is preliminary data.</text>
</comment>
<reference evidence="1 2" key="2">
    <citation type="submission" date="2018-06" db="EMBL/GenBank/DDBJ databases">
        <title>Metagenomic assembly of (sub)arctic Cyanobacteria and their associated microbiome from non-axenic cultures.</title>
        <authorList>
            <person name="Baurain D."/>
        </authorList>
    </citation>
    <scope>NUCLEOTIDE SEQUENCE [LARGE SCALE GENOMIC DNA]</scope>
    <source>
        <strain evidence="1">ULC041bin1</strain>
    </source>
</reference>
<accession>A0A2W4WD79</accession>
<name>A0A2W4WD79_9CYAN</name>
<evidence type="ECO:0000313" key="1">
    <source>
        <dbReference type="EMBL" id="PZO42452.1"/>
    </source>
</evidence>
<proteinExistence type="predicted"/>
<dbReference type="PANTHER" id="PTHR37203:SF3">
    <property type="entry name" value="SLR0975 PROTEIN"/>
    <property type="match status" value="1"/>
</dbReference>
<evidence type="ECO:0000313" key="2">
    <source>
        <dbReference type="Proteomes" id="UP000249081"/>
    </source>
</evidence>
<dbReference type="PANTHER" id="PTHR37203">
    <property type="match status" value="1"/>
</dbReference>
<dbReference type="Proteomes" id="UP000249081">
    <property type="component" value="Unassembled WGS sequence"/>
</dbReference>
<gene>
    <name evidence="1" type="ORF">DCF17_08815</name>
</gene>
<sequence length="283" mass="31566">MDELRSALELATDEELQTLTEMLFRPRFNPLDYWQKADPLVVQSGPRQQWLDRLEQRFRFLAADGLTVINGQSQQVTYRQALIQVCRYLKVPYAAAWSTDDLEAEVFLHLLRSNLKKLPQAERDRLQQSLTQALAGSAQFEALPPTLQANPLALLAKGSGVVAVSALLQPWLLQQIARQMAFQIARYEVARQAMVKGGGTGVAQIHQRFALRMASRGVATSAARYGATKAVFSVLGPALWGWFLADLGWRAVATNHSRVIPVVFTLAQIRLTRSAEDWELAPG</sequence>
<protein>
    <submittedName>
        <fullName evidence="1">Uncharacterized protein</fullName>
    </submittedName>
</protein>